<evidence type="ECO:0000313" key="2">
    <source>
        <dbReference type="Proteomes" id="UP000244334"/>
    </source>
</evidence>
<dbReference type="AlphaFoldDB" id="A0A328TFV2"/>
<gene>
    <name evidence="1" type="ORF">ACZ87_03745</name>
</gene>
<evidence type="ECO:0000313" key="1">
    <source>
        <dbReference type="EMBL" id="RAP69467.1"/>
    </source>
</evidence>
<keyword evidence="2" id="KW-1185">Reference proteome</keyword>
<dbReference type="Proteomes" id="UP000244334">
    <property type="component" value="Unassembled WGS sequence"/>
</dbReference>
<name>A0A328TFV2_9GAMM</name>
<protein>
    <submittedName>
        <fullName evidence="1">Uncharacterized protein</fullName>
    </submittedName>
</protein>
<organism evidence="1 2">
    <name type="scientific">Candidatus Erwinia dacicola</name>
    <dbReference type="NCBI Taxonomy" id="252393"/>
    <lineage>
        <taxon>Bacteria</taxon>
        <taxon>Pseudomonadati</taxon>
        <taxon>Pseudomonadota</taxon>
        <taxon>Gammaproteobacteria</taxon>
        <taxon>Enterobacterales</taxon>
        <taxon>Erwiniaceae</taxon>
        <taxon>Erwinia</taxon>
    </lineage>
</organism>
<accession>A0A328TFV2</accession>
<comment type="caution">
    <text evidence="1">The sequence shown here is derived from an EMBL/GenBank/DDBJ whole genome shotgun (WGS) entry which is preliminary data.</text>
</comment>
<sequence length="81" mass="9105">MRHASQNESPFSIKIRLCFINLEVPQGDNGDFATLLNLRAKKKKDKVHSLGTLYFSTIRLSCPEYVVKAILKQSGFPDAHA</sequence>
<proteinExistence type="predicted"/>
<dbReference type="EMBL" id="LJAM02000755">
    <property type="protein sequence ID" value="RAP69467.1"/>
    <property type="molecule type" value="Genomic_DNA"/>
</dbReference>
<reference evidence="1" key="1">
    <citation type="submission" date="2018-04" db="EMBL/GenBank/DDBJ databases">
        <title>Genomes of the Obligate Erwinia dacicola and Facultative Enterobacter sp. OLF Endosymbionts of the Olive Fruit fly, Bactrocera oleae.</title>
        <authorList>
            <person name="Estes A.M."/>
            <person name="Hearn D.J."/>
            <person name="Agarwal S."/>
            <person name="Pierson E.A."/>
            <person name="Dunning-Hotopp J.C."/>
        </authorList>
    </citation>
    <scope>NUCLEOTIDE SEQUENCE [LARGE SCALE GENOMIC DNA]</scope>
    <source>
        <strain evidence="1">Oroville</strain>
    </source>
</reference>